<gene>
    <name evidence="1" type="ORF">J2W98_004822</name>
</gene>
<sequence length="30" mass="3554">MPLLLNSHQGDAFNNLLLDNDEDFDLRYFL</sequence>
<comment type="caution">
    <text evidence="1">The sequence shown here is derived from an EMBL/GenBank/DDBJ whole genome shotgun (WGS) entry which is preliminary data.</text>
</comment>
<evidence type="ECO:0000313" key="1">
    <source>
        <dbReference type="EMBL" id="MDR6780525.1"/>
    </source>
</evidence>
<organism evidence="1 2">
    <name type="scientific">Paenibacillus peoriae</name>
    <dbReference type="NCBI Taxonomy" id="59893"/>
    <lineage>
        <taxon>Bacteria</taxon>
        <taxon>Bacillati</taxon>
        <taxon>Bacillota</taxon>
        <taxon>Bacilli</taxon>
        <taxon>Bacillales</taxon>
        <taxon>Paenibacillaceae</taxon>
        <taxon>Paenibacillus</taxon>
    </lineage>
</organism>
<dbReference type="Proteomes" id="UP001266807">
    <property type="component" value="Unassembled WGS sequence"/>
</dbReference>
<name>A0ABU1QMU2_9BACL</name>
<dbReference type="EMBL" id="JAVDUG010000008">
    <property type="protein sequence ID" value="MDR6780525.1"/>
    <property type="molecule type" value="Genomic_DNA"/>
</dbReference>
<protein>
    <submittedName>
        <fullName evidence="1">Uncharacterized protein</fullName>
    </submittedName>
</protein>
<accession>A0ABU1QMU2</accession>
<keyword evidence="2" id="KW-1185">Reference proteome</keyword>
<reference evidence="1 2" key="1">
    <citation type="submission" date="2023-07" db="EMBL/GenBank/DDBJ databases">
        <title>Sorghum-associated microbial communities from plants grown in Nebraska, USA.</title>
        <authorList>
            <person name="Schachtman D."/>
        </authorList>
    </citation>
    <scope>NUCLEOTIDE SEQUENCE [LARGE SCALE GENOMIC DNA]</scope>
    <source>
        <strain evidence="1 2">BE143</strain>
    </source>
</reference>
<proteinExistence type="predicted"/>
<evidence type="ECO:0000313" key="2">
    <source>
        <dbReference type="Proteomes" id="UP001266807"/>
    </source>
</evidence>